<keyword evidence="1" id="KW-1133">Transmembrane helix</keyword>
<reference evidence="2" key="1">
    <citation type="submission" date="2014-05" db="EMBL/GenBank/DDBJ databases">
        <authorList>
            <person name="Chronopoulou M."/>
        </authorList>
    </citation>
    <scope>NUCLEOTIDE SEQUENCE</scope>
    <source>
        <tissue evidence="2">Whole organism</tissue>
    </source>
</reference>
<accession>A0A0K2TUN4</accession>
<evidence type="ECO:0000256" key="1">
    <source>
        <dbReference type="SAM" id="Phobius"/>
    </source>
</evidence>
<name>A0A0K2TUN4_LEPSM</name>
<proteinExistence type="predicted"/>
<protein>
    <submittedName>
        <fullName evidence="2">Uncharacterized protein</fullName>
    </submittedName>
</protein>
<keyword evidence="1" id="KW-0812">Transmembrane</keyword>
<organism evidence="2">
    <name type="scientific">Lepeophtheirus salmonis</name>
    <name type="common">Salmon louse</name>
    <name type="synonym">Caligus salmonis</name>
    <dbReference type="NCBI Taxonomy" id="72036"/>
    <lineage>
        <taxon>Eukaryota</taxon>
        <taxon>Metazoa</taxon>
        <taxon>Ecdysozoa</taxon>
        <taxon>Arthropoda</taxon>
        <taxon>Crustacea</taxon>
        <taxon>Multicrustacea</taxon>
        <taxon>Hexanauplia</taxon>
        <taxon>Copepoda</taxon>
        <taxon>Siphonostomatoida</taxon>
        <taxon>Caligidae</taxon>
        <taxon>Lepeophtheirus</taxon>
    </lineage>
</organism>
<keyword evidence="1" id="KW-0472">Membrane</keyword>
<feature type="transmembrane region" description="Helical" evidence="1">
    <location>
        <begin position="12"/>
        <end position="31"/>
    </location>
</feature>
<feature type="non-terminal residue" evidence="2">
    <location>
        <position position="1"/>
    </location>
</feature>
<sequence>NYIDNVLVIARPIKVLIIFFSVILVNLNLFLYKHNNIKIVKCLVCRITIY</sequence>
<dbReference type="EMBL" id="HACA01011991">
    <property type="protein sequence ID" value="CDW29352.1"/>
    <property type="molecule type" value="Transcribed_RNA"/>
</dbReference>
<evidence type="ECO:0000313" key="2">
    <source>
        <dbReference type="EMBL" id="CDW29352.1"/>
    </source>
</evidence>
<dbReference type="AlphaFoldDB" id="A0A0K2TUN4"/>